<dbReference type="EMBL" id="CP102846">
    <property type="protein sequence ID" value="UVF22516.1"/>
    <property type="molecule type" value="Genomic_DNA"/>
</dbReference>
<protein>
    <recommendedName>
        <fullName evidence="2">histidine kinase</fullName>
        <ecNumber evidence="2">2.7.13.3</ecNumber>
    </recommendedName>
</protein>
<evidence type="ECO:0000259" key="10">
    <source>
        <dbReference type="PROSITE" id="PS50109"/>
    </source>
</evidence>
<keyword evidence="6" id="KW-0418">Kinase</keyword>
<evidence type="ECO:0000256" key="2">
    <source>
        <dbReference type="ARBA" id="ARBA00012438"/>
    </source>
</evidence>
<dbReference type="Proteomes" id="UP001017257">
    <property type="component" value="Plasmid pR24_1"/>
</dbReference>
<evidence type="ECO:0000313" key="12">
    <source>
        <dbReference type="Proteomes" id="UP001017257"/>
    </source>
</evidence>
<reference evidence="11" key="1">
    <citation type="submission" date="2022-08" db="EMBL/GenBank/DDBJ databases">
        <title>Microvirga terrae sp. nov., isolated from soil.</title>
        <authorList>
            <person name="Kim K.H."/>
            <person name="Seo Y.L."/>
            <person name="Kim J.M."/>
            <person name="Lee J.K."/>
            <person name="Han D.M."/>
            <person name="Jeon C.O."/>
        </authorList>
    </citation>
    <scope>NUCLEOTIDE SEQUENCE</scope>
    <source>
        <strain evidence="11">R24</strain>
        <plasmid evidence="11">pR24_1</plasmid>
    </source>
</reference>
<feature type="transmembrane region" description="Helical" evidence="9">
    <location>
        <begin position="82"/>
        <end position="103"/>
    </location>
</feature>
<feature type="transmembrane region" description="Helical" evidence="9">
    <location>
        <begin position="282"/>
        <end position="303"/>
    </location>
</feature>
<feature type="transmembrane region" description="Helical" evidence="9">
    <location>
        <begin position="110"/>
        <end position="131"/>
    </location>
</feature>
<keyword evidence="11" id="KW-0614">Plasmid</keyword>
<dbReference type="CDD" id="cd00082">
    <property type="entry name" value="HisKA"/>
    <property type="match status" value="1"/>
</dbReference>
<dbReference type="Pfam" id="PF17158">
    <property type="entry name" value="MASE4"/>
    <property type="match status" value="1"/>
</dbReference>
<organism evidence="11 12">
    <name type="scientific">Microvirga terrae</name>
    <dbReference type="NCBI Taxonomy" id="2740529"/>
    <lineage>
        <taxon>Bacteria</taxon>
        <taxon>Pseudomonadati</taxon>
        <taxon>Pseudomonadota</taxon>
        <taxon>Alphaproteobacteria</taxon>
        <taxon>Hyphomicrobiales</taxon>
        <taxon>Methylobacteriaceae</taxon>
        <taxon>Microvirga</taxon>
    </lineage>
</organism>
<feature type="transmembrane region" description="Helical" evidence="9">
    <location>
        <begin position="229"/>
        <end position="248"/>
    </location>
</feature>
<gene>
    <name evidence="11" type="ORF">HPT29_025545</name>
</gene>
<dbReference type="SUPFAM" id="SSF47384">
    <property type="entry name" value="Homodimeric domain of signal transducing histidine kinase"/>
    <property type="match status" value="1"/>
</dbReference>
<dbReference type="InterPro" id="IPR036097">
    <property type="entry name" value="HisK_dim/P_sf"/>
</dbReference>
<feature type="transmembrane region" description="Helical" evidence="9">
    <location>
        <begin position="151"/>
        <end position="170"/>
    </location>
</feature>
<dbReference type="Pfam" id="PF02518">
    <property type="entry name" value="HATPase_c"/>
    <property type="match status" value="1"/>
</dbReference>
<sequence length="570" mass="62113">MLGGITPLLCSWGCALNSDGTPHGRDARMPDSRGPDPFLLSTAPPSRAEKWLAGAGLATLVLALLITIPYARLRTTGTEVLLPAYAVAVFLVELLTSTLLLALFSVQKSWAVLTLSSGYLFSGLLVIPWVVTLPDVFAPLGMGSNIESTATLAAVRRLSFPLFVIAYALTKDRDSTGDEPQRSIPMIIVRRTALIASLAGAVAWVAIVHPDKLPKFMIDNRNVAPLWHAVPIAAICLYLIGLVSLWVRRRSSLDLWLMVVLCTLLIENITLTYVTGGTRLNLGWWAGRLYGLVSASIVLLVLLSEATTLQARLARSVHSERLARESRLTTMEALSASIAHEINQPLASIVINAGAGLRWLDQEVSQTEEVRAALERIARDGHRARDVVDGIRRLFRRDAQERVPLDLNHLIEDVLQHWREEARMAGVTIRADLDAKLPRATGNPSQLQQVISNLIANAGEAMGTISDRPRVVHVTSKRLKSRGILVSVADTGPGIEPNFKDRIFEPFFSTKPDGMGMGLMFSRSIIESHGGKLWVTDNVPHGAVFHLTLPNGDGSLEPNVGPLQRHGTIP</sequence>
<keyword evidence="3" id="KW-0597">Phosphoprotein</keyword>
<evidence type="ECO:0000256" key="4">
    <source>
        <dbReference type="ARBA" id="ARBA00022679"/>
    </source>
</evidence>
<dbReference type="PROSITE" id="PS50109">
    <property type="entry name" value="HIS_KIN"/>
    <property type="match status" value="1"/>
</dbReference>
<evidence type="ECO:0000256" key="3">
    <source>
        <dbReference type="ARBA" id="ARBA00022553"/>
    </source>
</evidence>
<dbReference type="RefSeq" id="WP_259061009.1">
    <property type="nucleotide sequence ID" value="NZ_CP102846.1"/>
</dbReference>
<keyword evidence="7" id="KW-0067">ATP-binding</keyword>
<evidence type="ECO:0000256" key="8">
    <source>
        <dbReference type="ARBA" id="ARBA00023012"/>
    </source>
</evidence>
<dbReference type="InterPro" id="IPR004358">
    <property type="entry name" value="Sig_transdc_His_kin-like_C"/>
</dbReference>
<dbReference type="InterPro" id="IPR033424">
    <property type="entry name" value="MASE4"/>
</dbReference>
<keyword evidence="12" id="KW-1185">Reference proteome</keyword>
<comment type="catalytic activity">
    <reaction evidence="1">
        <text>ATP + protein L-histidine = ADP + protein N-phospho-L-histidine.</text>
        <dbReference type="EC" id="2.7.13.3"/>
    </reaction>
</comment>
<evidence type="ECO:0000256" key="1">
    <source>
        <dbReference type="ARBA" id="ARBA00000085"/>
    </source>
</evidence>
<dbReference type="SUPFAM" id="SSF55874">
    <property type="entry name" value="ATPase domain of HSP90 chaperone/DNA topoisomerase II/histidine kinase"/>
    <property type="match status" value="1"/>
</dbReference>
<accession>A0ABY5RZ41</accession>
<evidence type="ECO:0000313" key="11">
    <source>
        <dbReference type="EMBL" id="UVF22516.1"/>
    </source>
</evidence>
<dbReference type="InterPro" id="IPR003594">
    <property type="entry name" value="HATPase_dom"/>
</dbReference>
<name>A0ABY5RZ41_9HYPH</name>
<keyword evidence="9" id="KW-0472">Membrane</keyword>
<keyword evidence="4" id="KW-0808">Transferase</keyword>
<dbReference type="Gene3D" id="1.10.287.130">
    <property type="match status" value="1"/>
</dbReference>
<dbReference type="InterPro" id="IPR003661">
    <property type="entry name" value="HisK_dim/P_dom"/>
</dbReference>
<feature type="transmembrane region" description="Helical" evidence="9">
    <location>
        <begin position="255"/>
        <end position="276"/>
    </location>
</feature>
<keyword evidence="9" id="KW-1133">Transmembrane helix</keyword>
<dbReference type="InterPro" id="IPR005467">
    <property type="entry name" value="His_kinase_dom"/>
</dbReference>
<dbReference type="PANTHER" id="PTHR43065">
    <property type="entry name" value="SENSOR HISTIDINE KINASE"/>
    <property type="match status" value="1"/>
</dbReference>
<proteinExistence type="predicted"/>
<evidence type="ECO:0000256" key="7">
    <source>
        <dbReference type="ARBA" id="ARBA00022840"/>
    </source>
</evidence>
<dbReference type="PRINTS" id="PR00344">
    <property type="entry name" value="BCTRLSENSOR"/>
</dbReference>
<dbReference type="Pfam" id="PF00512">
    <property type="entry name" value="HisKA"/>
    <property type="match status" value="1"/>
</dbReference>
<dbReference type="SMART" id="SM00388">
    <property type="entry name" value="HisKA"/>
    <property type="match status" value="1"/>
</dbReference>
<keyword evidence="9" id="KW-0812">Transmembrane</keyword>
<evidence type="ECO:0000256" key="9">
    <source>
        <dbReference type="SAM" id="Phobius"/>
    </source>
</evidence>
<feature type="transmembrane region" description="Helical" evidence="9">
    <location>
        <begin position="191"/>
        <end position="209"/>
    </location>
</feature>
<geneLocation type="plasmid" evidence="11 12">
    <name>pR24_1</name>
</geneLocation>
<dbReference type="PANTHER" id="PTHR43065:SF10">
    <property type="entry name" value="PEROXIDE STRESS-ACTIVATED HISTIDINE KINASE MAK3"/>
    <property type="match status" value="1"/>
</dbReference>
<dbReference type="InterPro" id="IPR036890">
    <property type="entry name" value="HATPase_C_sf"/>
</dbReference>
<evidence type="ECO:0000256" key="6">
    <source>
        <dbReference type="ARBA" id="ARBA00022777"/>
    </source>
</evidence>
<dbReference type="Gene3D" id="3.30.565.10">
    <property type="entry name" value="Histidine kinase-like ATPase, C-terminal domain"/>
    <property type="match status" value="1"/>
</dbReference>
<dbReference type="EC" id="2.7.13.3" evidence="2"/>
<keyword evidence="8" id="KW-0902">Two-component regulatory system</keyword>
<keyword evidence="5" id="KW-0547">Nucleotide-binding</keyword>
<evidence type="ECO:0000256" key="5">
    <source>
        <dbReference type="ARBA" id="ARBA00022741"/>
    </source>
</evidence>
<dbReference type="SMART" id="SM00387">
    <property type="entry name" value="HATPase_c"/>
    <property type="match status" value="1"/>
</dbReference>
<feature type="transmembrane region" description="Helical" evidence="9">
    <location>
        <begin position="51"/>
        <end position="70"/>
    </location>
</feature>
<feature type="domain" description="Histidine kinase" evidence="10">
    <location>
        <begin position="337"/>
        <end position="553"/>
    </location>
</feature>